<feature type="region of interest" description="Disordered" evidence="9">
    <location>
        <begin position="1105"/>
        <end position="1141"/>
    </location>
</feature>
<dbReference type="EMBL" id="AFNH02000395">
    <property type="protein sequence ID" value="EZG72217.1"/>
    <property type="molecule type" value="Genomic_DNA"/>
</dbReference>
<dbReference type="AlphaFoldDB" id="A0A023B9E9"/>
<dbReference type="InterPro" id="IPR001650">
    <property type="entry name" value="Helicase_C-like"/>
</dbReference>
<feature type="region of interest" description="Disordered" evidence="9">
    <location>
        <begin position="92"/>
        <end position="136"/>
    </location>
</feature>
<evidence type="ECO:0000259" key="11">
    <source>
        <dbReference type="PROSITE" id="PS51194"/>
    </source>
</evidence>
<dbReference type="GO" id="GO:0005634">
    <property type="term" value="C:nucleus"/>
    <property type="evidence" value="ECO:0007669"/>
    <property type="project" value="UniProtKB-SubCell"/>
</dbReference>
<dbReference type="OrthoDB" id="5857104at2759"/>
<reference evidence="12" key="1">
    <citation type="submission" date="2013-12" db="EMBL/GenBank/DDBJ databases">
        <authorList>
            <person name="Omoto C.K."/>
            <person name="Sibley D."/>
            <person name="Venepally P."/>
            <person name="Hadjithomas M."/>
            <person name="Karamycheva S."/>
            <person name="Brunk B."/>
            <person name="Roos D."/>
            <person name="Caler E."/>
            <person name="Lorenzi H."/>
        </authorList>
    </citation>
    <scope>NUCLEOTIDE SEQUENCE</scope>
</reference>
<sequence length="1141" mass="129842">MEDLWLRYAQLSEREKQVFDAVLETVGTKVPGVSAVQHSPHAVPRTAMMQKYIEYGQALLAVYRLVKRGIVPDPRIVEYLKDNLDPSVAKQLALQQQVGSPTSSTGGPAGASQGTGGAGSGRVTSSGISSGVGGGMSHDRWTRATLAQRYLKDTSSKYSRLVCLPGETAAHMSYAVRLENLRTLQTILSRKFLKHSLRTPEDVYNFIATNDAVGTLSCIAGNIPKSYRHSASKLMDADRKEDVLVKIRTLMSDKGSTLSANRTMCPPPNYVHHVPLFVSLSNFRKHKFPAGRLQLARTIRLREDVCGNGRHWIDSKQKKRHTFGSIAKEAGTRMTTLEIKKQQEAERAQRERMKALRERNMDAYLALVKNVKNQRIQEILENTEQLLQDIGSKIQTERVQNEARRKREADKDREKKRQRELARLAKKGLTPSSTAVGVASEIEEAEMKPDQEVSDEETETKKPQYLTLSHRVREDVGQPKSLVGGTLMPYQLAGLDFLVSLYNNNLSGILADEMGLGKTIQTISLVAYLQEFKNNKGPHLIAVPLSTLPNWASEFAKWAPSLTLLQYRGNKNDRRELNYQVKRGRYNVLLTTFEYILREKKVLGAVKWRFIIVDEGHKMKNVKSKFHATLGEFKSTHRLLLTGTPLQNNLNELWSLLNFLMPHTFASGEDFERWFEEPFKEQFAEEEVSLTEEEKLVVINRLHLVLRPFLLRRVKADVLTDLPTKREYVIRIALSSWQKFLYYQLVNKCLKVRDQTGRITQKSVANGIMQLRKAVNHPYLFADMYNIDDNLYRVSGKFEVLDRMLPKLLQFGHKILIFSQMTAVMDILGDYFDLRGYKFHRLDGSMIISDRQDRMDDFNDPMSETHIFMLSTRAGGLGLNLQAGDTVILFDSDWNPHADLQAQARAHRVGQKREVRVFRFVTDSPVEELILAKAQHKLSIDEQIIQAGMFSTEFNEEEREEKLRNLLAQKDTSSNTHITTPPELVRFMARNDQEEHAFDAIDREMFGDNIYNQFYEHDDRLDERSESSAAPTASMMPTATTVNPPESASVKESERVRELLEQAGRLCRDEEIPAEVKEINASEPEDHEEVLGVRKSRLRAQQAFLANRVDDDDELADDGEPSGAKRKGDSNHASNKKRKVL</sequence>
<dbReference type="Gene3D" id="3.40.50.300">
    <property type="entry name" value="P-loop containing nucleotide triphosphate hydrolases"/>
    <property type="match status" value="1"/>
</dbReference>
<feature type="compositionally biased region" description="Low complexity" evidence="9">
    <location>
        <begin position="95"/>
        <end position="106"/>
    </location>
</feature>
<comment type="subcellular location">
    <subcellularLocation>
        <location evidence="1">Nucleus</location>
    </subcellularLocation>
</comment>
<name>A0A023B9E9_GRENI</name>
<dbReference type="InterPro" id="IPR014001">
    <property type="entry name" value="Helicase_ATP-bd"/>
</dbReference>
<feature type="domain" description="Helicase C-terminal" evidence="11">
    <location>
        <begin position="800"/>
        <end position="962"/>
    </location>
</feature>
<evidence type="ECO:0000313" key="13">
    <source>
        <dbReference type="Proteomes" id="UP000019763"/>
    </source>
</evidence>
<gene>
    <name evidence="12" type="ORF">GNI_051740</name>
</gene>
<evidence type="ECO:0000256" key="1">
    <source>
        <dbReference type="ARBA" id="ARBA00004123"/>
    </source>
</evidence>
<dbReference type="Proteomes" id="UP000019763">
    <property type="component" value="Unassembled WGS sequence"/>
</dbReference>
<dbReference type="InterPro" id="IPR000330">
    <property type="entry name" value="SNF2_N"/>
</dbReference>
<dbReference type="GO" id="GO:0005524">
    <property type="term" value="F:ATP binding"/>
    <property type="evidence" value="ECO:0007669"/>
    <property type="project" value="UniProtKB-KW"/>
</dbReference>
<dbReference type="CDD" id="cd18793">
    <property type="entry name" value="SF2_C_SNF"/>
    <property type="match status" value="1"/>
</dbReference>
<keyword evidence="13" id="KW-1185">Reference proteome</keyword>
<dbReference type="GO" id="GO:0004386">
    <property type="term" value="F:helicase activity"/>
    <property type="evidence" value="ECO:0007669"/>
    <property type="project" value="UniProtKB-KW"/>
</dbReference>
<dbReference type="PANTHER" id="PTHR10799">
    <property type="entry name" value="SNF2/RAD54 HELICASE FAMILY"/>
    <property type="match status" value="1"/>
</dbReference>
<dbReference type="SUPFAM" id="SSF52540">
    <property type="entry name" value="P-loop containing nucleoside triphosphate hydrolases"/>
    <property type="match status" value="2"/>
</dbReference>
<dbReference type="PROSITE" id="PS51192">
    <property type="entry name" value="HELICASE_ATP_BIND_1"/>
    <property type="match status" value="1"/>
</dbReference>
<dbReference type="SMART" id="SM00487">
    <property type="entry name" value="DEXDc"/>
    <property type="match status" value="1"/>
</dbReference>
<evidence type="ECO:0000256" key="8">
    <source>
        <dbReference type="ARBA" id="ARBA00023242"/>
    </source>
</evidence>
<feature type="compositionally biased region" description="Low complexity" evidence="9">
    <location>
        <begin position="1027"/>
        <end position="1041"/>
    </location>
</feature>
<organism evidence="12 13">
    <name type="scientific">Gregarina niphandrodes</name>
    <name type="common">Septate eugregarine</name>
    <dbReference type="NCBI Taxonomy" id="110365"/>
    <lineage>
        <taxon>Eukaryota</taxon>
        <taxon>Sar</taxon>
        <taxon>Alveolata</taxon>
        <taxon>Apicomplexa</taxon>
        <taxon>Conoidasida</taxon>
        <taxon>Gregarinasina</taxon>
        <taxon>Eugregarinorida</taxon>
        <taxon>Gregarinidae</taxon>
        <taxon>Gregarina</taxon>
    </lineage>
</organism>
<dbReference type="InterPro" id="IPR038718">
    <property type="entry name" value="SNF2-like_sf"/>
</dbReference>
<evidence type="ECO:0000259" key="10">
    <source>
        <dbReference type="PROSITE" id="PS51192"/>
    </source>
</evidence>
<accession>A0A023B9E9</accession>
<keyword evidence="3" id="KW-0547">Nucleotide-binding</keyword>
<protein>
    <submittedName>
        <fullName evidence="12">DNA helicase</fullName>
    </submittedName>
</protein>
<comment type="caution">
    <text evidence="12">The sequence shown here is derived from an EMBL/GenBank/DDBJ whole genome shotgun (WGS) entry which is preliminary data.</text>
</comment>
<keyword evidence="6" id="KW-0067">ATP-binding</keyword>
<dbReference type="Gene3D" id="3.40.50.10810">
    <property type="entry name" value="Tandem AAA-ATPase domain"/>
    <property type="match status" value="1"/>
</dbReference>
<keyword evidence="7" id="KW-0175">Coiled coil</keyword>
<evidence type="ECO:0000256" key="3">
    <source>
        <dbReference type="ARBA" id="ARBA00022741"/>
    </source>
</evidence>
<evidence type="ECO:0000313" key="12">
    <source>
        <dbReference type="EMBL" id="EZG72217.1"/>
    </source>
</evidence>
<feature type="compositionally biased region" description="Acidic residues" evidence="9">
    <location>
        <begin position="1110"/>
        <end position="1120"/>
    </location>
</feature>
<feature type="domain" description="Helicase ATP-binding" evidence="10">
    <location>
        <begin position="499"/>
        <end position="663"/>
    </location>
</feature>
<proteinExistence type="inferred from homology"/>
<dbReference type="InterPro" id="IPR049730">
    <property type="entry name" value="SNF2/RAD54-like_C"/>
</dbReference>
<evidence type="ECO:0000256" key="4">
    <source>
        <dbReference type="ARBA" id="ARBA00022801"/>
    </source>
</evidence>
<dbReference type="VEuPathDB" id="CryptoDB:GNI_051740"/>
<feature type="compositionally biased region" description="Basic and acidic residues" evidence="9">
    <location>
        <begin position="397"/>
        <end position="423"/>
    </location>
</feature>
<keyword evidence="5 12" id="KW-0347">Helicase</keyword>
<dbReference type="Pfam" id="PF00271">
    <property type="entry name" value="Helicase_C"/>
    <property type="match status" value="1"/>
</dbReference>
<feature type="region of interest" description="Disordered" evidence="9">
    <location>
        <begin position="1020"/>
        <end position="1053"/>
    </location>
</feature>
<evidence type="ECO:0000256" key="6">
    <source>
        <dbReference type="ARBA" id="ARBA00022840"/>
    </source>
</evidence>
<evidence type="ECO:0000256" key="7">
    <source>
        <dbReference type="ARBA" id="ARBA00023054"/>
    </source>
</evidence>
<comment type="similarity">
    <text evidence="2">Belongs to the SNF2/RAD54 helicase family.</text>
</comment>
<keyword evidence="8" id="KW-0539">Nucleus</keyword>
<dbReference type="GO" id="GO:0016787">
    <property type="term" value="F:hydrolase activity"/>
    <property type="evidence" value="ECO:0007669"/>
    <property type="project" value="UniProtKB-KW"/>
</dbReference>
<keyword evidence="4" id="KW-0378">Hydrolase</keyword>
<dbReference type="FunFam" id="3.40.50.10810:FF:000015">
    <property type="entry name" value="lymphoid-specific helicase isoform X1"/>
    <property type="match status" value="1"/>
</dbReference>
<evidence type="ECO:0000256" key="5">
    <source>
        <dbReference type="ARBA" id="ARBA00022806"/>
    </source>
</evidence>
<evidence type="ECO:0000256" key="2">
    <source>
        <dbReference type="ARBA" id="ARBA00007025"/>
    </source>
</evidence>
<dbReference type="PROSITE" id="PS51194">
    <property type="entry name" value="HELICASE_CTER"/>
    <property type="match status" value="1"/>
</dbReference>
<dbReference type="eggNOG" id="KOG0386">
    <property type="taxonomic scope" value="Eukaryota"/>
</dbReference>
<dbReference type="Pfam" id="PF00176">
    <property type="entry name" value="SNF2-rel_dom"/>
    <property type="match status" value="1"/>
</dbReference>
<dbReference type="RefSeq" id="XP_011129793.1">
    <property type="nucleotide sequence ID" value="XM_011131491.1"/>
</dbReference>
<feature type="compositionally biased region" description="Gly residues" evidence="9">
    <location>
        <begin position="107"/>
        <end position="120"/>
    </location>
</feature>
<dbReference type="GeneID" id="22911915"/>
<feature type="region of interest" description="Disordered" evidence="9">
    <location>
        <begin position="397"/>
        <end position="462"/>
    </location>
</feature>
<dbReference type="InterPro" id="IPR027417">
    <property type="entry name" value="P-loop_NTPase"/>
</dbReference>
<dbReference type="SMART" id="SM00490">
    <property type="entry name" value="HELICc"/>
    <property type="match status" value="1"/>
</dbReference>
<evidence type="ECO:0000256" key="9">
    <source>
        <dbReference type="SAM" id="MobiDB-lite"/>
    </source>
</evidence>